<feature type="transmembrane region" description="Helical" evidence="8">
    <location>
        <begin position="221"/>
        <end position="243"/>
    </location>
</feature>
<dbReference type="PROSITE" id="PS50283">
    <property type="entry name" value="NA_SOLUT_SYMP_3"/>
    <property type="match status" value="1"/>
</dbReference>
<dbReference type="Gene3D" id="1.20.1740.10">
    <property type="entry name" value="Amino acid/polyamine transporter I"/>
    <property type="match status" value="1"/>
</dbReference>
<dbReference type="InterPro" id="IPR018227">
    <property type="entry name" value="Amino_acid_transport_2"/>
</dbReference>
<keyword evidence="3" id="KW-1003">Cell membrane</keyword>
<feature type="transmembrane region" description="Helical" evidence="8">
    <location>
        <begin position="357"/>
        <end position="377"/>
    </location>
</feature>
<keyword evidence="7 8" id="KW-0472">Membrane</keyword>
<evidence type="ECO:0000256" key="5">
    <source>
        <dbReference type="ARBA" id="ARBA00022692"/>
    </source>
</evidence>
<evidence type="ECO:0000313" key="9">
    <source>
        <dbReference type="EMBL" id="MBN1572332.1"/>
    </source>
</evidence>
<reference evidence="9" key="1">
    <citation type="journal article" date="2021" name="Environ. Microbiol.">
        <title>Genomic characterization of three novel Desulfobacterota classes expand the metabolic and phylogenetic diversity of the phylum.</title>
        <authorList>
            <person name="Murphy C.L."/>
            <person name="Biggerstaff J."/>
            <person name="Eichhorn A."/>
            <person name="Ewing E."/>
            <person name="Shahan R."/>
            <person name="Soriano D."/>
            <person name="Stewart S."/>
            <person name="VanMol K."/>
            <person name="Walker R."/>
            <person name="Walters P."/>
            <person name="Elshahed M.S."/>
            <person name="Youssef N.H."/>
        </authorList>
    </citation>
    <scope>NUCLEOTIDE SEQUENCE</scope>
    <source>
        <strain evidence="9">Zod_Metabat.24</strain>
    </source>
</reference>
<evidence type="ECO:0000313" key="10">
    <source>
        <dbReference type="Proteomes" id="UP000809273"/>
    </source>
</evidence>
<feature type="transmembrane region" description="Helical" evidence="8">
    <location>
        <begin position="263"/>
        <end position="288"/>
    </location>
</feature>
<evidence type="ECO:0000256" key="2">
    <source>
        <dbReference type="ARBA" id="ARBA00022448"/>
    </source>
</evidence>
<evidence type="ECO:0000256" key="6">
    <source>
        <dbReference type="ARBA" id="ARBA00022989"/>
    </source>
</evidence>
<accession>A0A9D8KD86</accession>
<dbReference type="EMBL" id="JAFGIX010000019">
    <property type="protein sequence ID" value="MBN1572332.1"/>
    <property type="molecule type" value="Genomic_DNA"/>
</dbReference>
<organism evidence="9 10">
    <name type="scientific">Candidatus Zymogenus saltonus</name>
    <dbReference type="NCBI Taxonomy" id="2844893"/>
    <lineage>
        <taxon>Bacteria</taxon>
        <taxon>Deltaproteobacteria</taxon>
        <taxon>Candidatus Zymogenia</taxon>
        <taxon>Candidatus Zymogeniales</taxon>
        <taxon>Candidatus Zymogenaceae</taxon>
        <taxon>Candidatus Zymogenus</taxon>
    </lineage>
</organism>
<keyword evidence="6 8" id="KW-1133">Transmembrane helix</keyword>
<evidence type="ECO:0000256" key="7">
    <source>
        <dbReference type="ARBA" id="ARBA00023136"/>
    </source>
</evidence>
<dbReference type="PANTHER" id="PTHR32195:SF26">
    <property type="entry name" value="TRYPTOPHAN OR TYROSINE TRANSPORTER PROTEIN"/>
    <property type="match status" value="1"/>
</dbReference>
<sequence length="384" mass="41443">MTGDKKDLTFFEATAIVTGYGVGAGIMAVPYLASLSGLIPLLGLLVIGYGISLLLHLMIVEMMMRDDETTQLVELLGKYLFRGTIGKIFLWIFFVLIAVAFVGTLTIYIVGGGEILNEIIGIPLWVGEIIVYLLAAAVVFFGLKVVGISEKYAILAITLVVLCLTILSLRLPTFSLDFATVGGVKEGLALFGMIMFSFWSFFSVPQAVEGLQWNKKLAPKAVVYGIGITFVFIVFVSLMAMGASKEVTVIAILGWTEAIGPMVKILGSIFILLAMLTSFWSVSLALSVVLQERLGWGERLAWVIATVPSLILAFSGLTGFLGFLRFTGGVIAILAAILMVPAYLSTKKRGVNKNPEWTMGVFGHWIFLAIVIIGYILTAVGNSV</sequence>
<feature type="transmembrane region" description="Helical" evidence="8">
    <location>
        <begin position="300"/>
        <end position="320"/>
    </location>
</feature>
<keyword evidence="2" id="KW-0813">Transport</keyword>
<evidence type="ECO:0000256" key="4">
    <source>
        <dbReference type="ARBA" id="ARBA00022519"/>
    </source>
</evidence>
<feature type="transmembrane region" description="Helical" evidence="8">
    <location>
        <begin position="88"/>
        <end position="110"/>
    </location>
</feature>
<evidence type="ECO:0000256" key="1">
    <source>
        <dbReference type="ARBA" id="ARBA00004429"/>
    </source>
</evidence>
<feature type="transmembrane region" description="Helical" evidence="8">
    <location>
        <begin position="12"/>
        <end position="33"/>
    </location>
</feature>
<name>A0A9D8KD86_9DELT</name>
<dbReference type="Proteomes" id="UP000809273">
    <property type="component" value="Unassembled WGS sequence"/>
</dbReference>
<dbReference type="GO" id="GO:0005886">
    <property type="term" value="C:plasma membrane"/>
    <property type="evidence" value="ECO:0007669"/>
    <property type="project" value="UniProtKB-SubCell"/>
</dbReference>
<dbReference type="Pfam" id="PF03222">
    <property type="entry name" value="Trp_Tyr_perm"/>
    <property type="match status" value="1"/>
</dbReference>
<dbReference type="InterPro" id="IPR001734">
    <property type="entry name" value="Na/solute_symporter"/>
</dbReference>
<dbReference type="GO" id="GO:0003333">
    <property type="term" value="P:amino acid transmembrane transport"/>
    <property type="evidence" value="ECO:0007669"/>
    <property type="project" value="InterPro"/>
</dbReference>
<dbReference type="AlphaFoldDB" id="A0A9D8KD86"/>
<feature type="transmembrane region" description="Helical" evidence="8">
    <location>
        <begin position="326"/>
        <end position="345"/>
    </location>
</feature>
<dbReference type="GO" id="GO:0022857">
    <property type="term" value="F:transmembrane transporter activity"/>
    <property type="evidence" value="ECO:0007669"/>
    <property type="project" value="InterPro"/>
</dbReference>
<protein>
    <recommendedName>
        <fullName evidence="11">Amino acid permease</fullName>
    </recommendedName>
</protein>
<comment type="subcellular location">
    <subcellularLocation>
        <location evidence="1">Cell inner membrane</location>
        <topology evidence="1">Multi-pass membrane protein</topology>
    </subcellularLocation>
</comment>
<keyword evidence="4" id="KW-0997">Cell inner membrane</keyword>
<feature type="transmembrane region" description="Helical" evidence="8">
    <location>
        <begin position="39"/>
        <end position="60"/>
    </location>
</feature>
<dbReference type="PANTHER" id="PTHR32195">
    <property type="entry name" value="OS07G0662800 PROTEIN"/>
    <property type="match status" value="1"/>
</dbReference>
<keyword evidence="5 8" id="KW-0812">Transmembrane</keyword>
<evidence type="ECO:0000256" key="8">
    <source>
        <dbReference type="SAM" id="Phobius"/>
    </source>
</evidence>
<evidence type="ECO:0000256" key="3">
    <source>
        <dbReference type="ARBA" id="ARBA00022475"/>
    </source>
</evidence>
<feature type="transmembrane region" description="Helical" evidence="8">
    <location>
        <begin position="152"/>
        <end position="169"/>
    </location>
</feature>
<proteinExistence type="predicted"/>
<feature type="transmembrane region" description="Helical" evidence="8">
    <location>
        <begin position="122"/>
        <end position="143"/>
    </location>
</feature>
<reference evidence="9" key="2">
    <citation type="submission" date="2021-01" db="EMBL/GenBank/DDBJ databases">
        <authorList>
            <person name="Hahn C.R."/>
            <person name="Youssef N.H."/>
            <person name="Elshahed M."/>
        </authorList>
    </citation>
    <scope>NUCLEOTIDE SEQUENCE</scope>
    <source>
        <strain evidence="9">Zod_Metabat.24</strain>
    </source>
</reference>
<evidence type="ECO:0008006" key="11">
    <source>
        <dbReference type="Google" id="ProtNLM"/>
    </source>
</evidence>
<comment type="caution">
    <text evidence="9">The sequence shown here is derived from an EMBL/GenBank/DDBJ whole genome shotgun (WGS) entry which is preliminary data.</text>
</comment>
<feature type="transmembrane region" description="Helical" evidence="8">
    <location>
        <begin position="189"/>
        <end position="209"/>
    </location>
</feature>
<gene>
    <name evidence="9" type="ORF">JW984_03955</name>
</gene>